<dbReference type="PROSITE" id="PS50082">
    <property type="entry name" value="WD_REPEATS_2"/>
    <property type="match status" value="1"/>
</dbReference>
<dbReference type="Gene3D" id="2.130.10.10">
    <property type="entry name" value="YVTN repeat-like/Quinoprotein amine dehydrogenase"/>
    <property type="match status" value="3"/>
</dbReference>
<feature type="compositionally biased region" description="Pro residues" evidence="2">
    <location>
        <begin position="719"/>
        <end position="732"/>
    </location>
</feature>
<dbReference type="SMART" id="SM00320">
    <property type="entry name" value="WD40"/>
    <property type="match status" value="6"/>
</dbReference>
<reference evidence="6" key="1">
    <citation type="journal article" date="2021" name="Syst. Appl. Microbiol.">
        <title>Roseomonas hellenica sp. nov., isolated from roots of wild-growing Alkanna tinctoria.</title>
        <authorList>
            <person name="Rat A."/>
            <person name="Naranjo H.D."/>
            <person name="Lebbe L."/>
            <person name="Cnockaert M."/>
            <person name="Krigas N."/>
            <person name="Grigoriadou K."/>
            <person name="Maloupa E."/>
            <person name="Willems A."/>
        </authorList>
    </citation>
    <scope>NUCLEOTIDE SEQUENCE [LARGE SCALE GENOMIC DNA]</scope>
    <source>
        <strain evidence="6">LMG 31523</strain>
    </source>
</reference>
<dbReference type="Pfam" id="PF00656">
    <property type="entry name" value="Peptidase_C14"/>
    <property type="match status" value="1"/>
</dbReference>
<name>A0ABS5F7P8_9PROT</name>
<feature type="region of interest" description="Disordered" evidence="2">
    <location>
        <begin position="348"/>
        <end position="368"/>
    </location>
</feature>
<feature type="signal peptide" evidence="3">
    <location>
        <begin position="1"/>
        <end position="24"/>
    </location>
</feature>
<dbReference type="Proteomes" id="UP001196870">
    <property type="component" value="Unassembled WGS sequence"/>
</dbReference>
<dbReference type="SUPFAM" id="SSF52129">
    <property type="entry name" value="Caspase-like"/>
    <property type="match status" value="1"/>
</dbReference>
<dbReference type="PROSITE" id="PS50294">
    <property type="entry name" value="WD_REPEATS_REGION"/>
    <property type="match status" value="1"/>
</dbReference>
<dbReference type="SUPFAM" id="SSF82171">
    <property type="entry name" value="DPP6 N-terminal domain-like"/>
    <property type="match status" value="1"/>
</dbReference>
<dbReference type="InterPro" id="IPR011600">
    <property type="entry name" value="Pept_C14_caspase"/>
</dbReference>
<sequence length="1005" mass="107579">MIRLMVVATWLLAACLGPAAPARAQPQPATPLLRIETGGHSSATTSAAADAAGRVMVTVSHDKTARIWSLPDLRPIGVLRPQIGENEEGFLYAAAVSPDGRMAAVGGWLGQRARDGVLLFDLQTRQPVRRLDGMPDAVNALAFSPDGQRLAVGLGTGGMRLFRVRDGQPIAEDRAYGGMVADLGFAPDGRLASSSSDGGLRLYDAAGRRLRQVRTEVGRPPARIRFSPDGQLLAVGYEAIAVEVRGGSSLDLRVRPDVAGIPRTLGAAELSLSSVAWSSDGRTVYASGSVWGGDRGPVLEWSDAGRGQRRMARHAFPNATSEMLVLADGRMALLSTYGEMAVLDRDGVRQSERAQSTGDLANPPGGLEAPARRLRLSRDGGTVEWVFYDAQDRWLRFDAGRGELTIDGAPRAGLADWAAEAAGLRAASWDYGSSPTLNGQRLPIAQRENARSIAVTPGRVLLGTEWYLRLFNGERRQIWARSVPGSAYRINQSPDGRLAVAALGDGTIRWYRLRDGVELLALFVTPDAQRWVAFTPAGHYAASPGGEDLIGWHLNRGPDQAADFFGVGRFRDRFYRPDVIERVLTALDVTEALRQADAARGKQTQAAPDLRRELPPVVTILSPRDGSQVSGEEVVIRYSLRSPSGQPVRSVRVLLDGRPAPAARGLDLATLRRDRAAAEEEERQVTVPIQPGRTVDVALLAATDDRTSEPARLRLIGPAPVPAAPLPSPPRTGPAGLSAAPAPAAAPTAMTALLPRLNAVLVGVSDYADPELRLSYAAKDARDLAEALAAQRDRGLYREVNLRVLTDREATRGGVLDALDWLRRQTTSNDVALVFLAGHGLPDEGRTFFLPVDGDPERLFSTAVAQTDLQGMLSRVPGRVVAFVDICHAGSAVLAQNQRGARTRPDMTAFVNQLREPGSGLIVFAAATSRQPAVELPALGNGAFTAALLEGLRGAADLNRDGAVRTDELNVFVADRVRAFTNGRQHPVMQRPGDVPDFPLLAAGQ</sequence>
<organism evidence="5 6">
    <name type="scientific">Plastoroseomonas hellenica</name>
    <dbReference type="NCBI Taxonomy" id="2687306"/>
    <lineage>
        <taxon>Bacteria</taxon>
        <taxon>Pseudomonadati</taxon>
        <taxon>Pseudomonadota</taxon>
        <taxon>Alphaproteobacteria</taxon>
        <taxon>Acetobacterales</taxon>
        <taxon>Acetobacteraceae</taxon>
        <taxon>Plastoroseomonas</taxon>
    </lineage>
</organism>
<comment type="caution">
    <text evidence="5">The sequence shown here is derived from an EMBL/GenBank/DDBJ whole genome shotgun (WGS) entry which is preliminary data.</text>
</comment>
<dbReference type="RefSeq" id="WP_211856367.1">
    <property type="nucleotide sequence ID" value="NZ_JAAGBB010000062.1"/>
</dbReference>
<dbReference type="InterPro" id="IPR029030">
    <property type="entry name" value="Caspase-like_dom_sf"/>
</dbReference>
<evidence type="ECO:0000313" key="6">
    <source>
        <dbReference type="Proteomes" id="UP001196870"/>
    </source>
</evidence>
<dbReference type="EMBL" id="JAAGBB010000062">
    <property type="protein sequence ID" value="MBR0668590.1"/>
    <property type="molecule type" value="Genomic_DNA"/>
</dbReference>
<dbReference type="PANTHER" id="PTHR19879">
    <property type="entry name" value="TRANSCRIPTION INITIATION FACTOR TFIID"/>
    <property type="match status" value="1"/>
</dbReference>
<evidence type="ECO:0000313" key="5">
    <source>
        <dbReference type="EMBL" id="MBR0668590.1"/>
    </source>
</evidence>
<evidence type="ECO:0000256" key="1">
    <source>
        <dbReference type="PROSITE-ProRule" id="PRU00221"/>
    </source>
</evidence>
<protein>
    <recommendedName>
        <fullName evidence="4">Peptidase C14 caspase domain-containing protein</fullName>
    </recommendedName>
</protein>
<keyword evidence="1" id="KW-0853">WD repeat</keyword>
<feature type="chain" id="PRO_5045324114" description="Peptidase C14 caspase domain-containing protein" evidence="3">
    <location>
        <begin position="25"/>
        <end position="1005"/>
    </location>
</feature>
<dbReference type="PANTHER" id="PTHR19879:SF9">
    <property type="entry name" value="TRANSCRIPTION INITIATION FACTOR TFIID SUBUNIT 5"/>
    <property type="match status" value="1"/>
</dbReference>
<accession>A0ABS5F7P8</accession>
<evidence type="ECO:0000256" key="3">
    <source>
        <dbReference type="SAM" id="SignalP"/>
    </source>
</evidence>
<dbReference type="Gene3D" id="3.40.50.1460">
    <property type="match status" value="1"/>
</dbReference>
<dbReference type="PROSITE" id="PS51257">
    <property type="entry name" value="PROKAR_LIPOPROTEIN"/>
    <property type="match status" value="1"/>
</dbReference>
<feature type="repeat" description="WD" evidence="1">
    <location>
        <begin position="37"/>
        <end position="70"/>
    </location>
</feature>
<dbReference type="InterPro" id="IPR015943">
    <property type="entry name" value="WD40/YVTN_repeat-like_dom_sf"/>
</dbReference>
<evidence type="ECO:0000256" key="2">
    <source>
        <dbReference type="SAM" id="MobiDB-lite"/>
    </source>
</evidence>
<feature type="domain" description="Peptidase C14 caspase" evidence="4">
    <location>
        <begin position="759"/>
        <end position="991"/>
    </location>
</feature>
<dbReference type="InterPro" id="IPR001680">
    <property type="entry name" value="WD40_rpt"/>
</dbReference>
<proteinExistence type="predicted"/>
<gene>
    <name evidence="5" type="ORF">GXW71_29835</name>
</gene>
<evidence type="ECO:0000259" key="4">
    <source>
        <dbReference type="Pfam" id="PF00656"/>
    </source>
</evidence>
<feature type="region of interest" description="Disordered" evidence="2">
    <location>
        <begin position="717"/>
        <end position="740"/>
    </location>
</feature>
<dbReference type="Pfam" id="PF00400">
    <property type="entry name" value="WD40"/>
    <property type="match status" value="3"/>
</dbReference>
<keyword evidence="3" id="KW-0732">Signal</keyword>
<keyword evidence="6" id="KW-1185">Reference proteome</keyword>